<accession>A0A5C5UUS9</accession>
<feature type="transmembrane region" description="Helical" evidence="1">
    <location>
        <begin position="94"/>
        <end position="116"/>
    </location>
</feature>
<dbReference type="Gene3D" id="2.40.50.140">
    <property type="entry name" value="Nucleic acid-binding proteins"/>
    <property type="match status" value="1"/>
</dbReference>
<dbReference type="InterPro" id="IPR012340">
    <property type="entry name" value="NA-bd_OB-fold"/>
</dbReference>
<dbReference type="Proteomes" id="UP000318878">
    <property type="component" value="Unassembled WGS sequence"/>
</dbReference>
<keyword evidence="1" id="KW-1133">Transmembrane helix</keyword>
<evidence type="ECO:0000256" key="1">
    <source>
        <dbReference type="SAM" id="Phobius"/>
    </source>
</evidence>
<comment type="caution">
    <text evidence="2">The sequence shown here is derived from an EMBL/GenBank/DDBJ whole genome shotgun (WGS) entry which is preliminary data.</text>
</comment>
<feature type="transmembrane region" description="Helical" evidence="1">
    <location>
        <begin position="57"/>
        <end position="82"/>
    </location>
</feature>
<organism evidence="2 3">
    <name type="scientific">Blastopirellula retiformator</name>
    <dbReference type="NCBI Taxonomy" id="2527970"/>
    <lineage>
        <taxon>Bacteria</taxon>
        <taxon>Pseudomonadati</taxon>
        <taxon>Planctomycetota</taxon>
        <taxon>Planctomycetia</taxon>
        <taxon>Pirellulales</taxon>
        <taxon>Pirellulaceae</taxon>
        <taxon>Blastopirellula</taxon>
    </lineage>
</organism>
<dbReference type="EMBL" id="SJPF01000006">
    <property type="protein sequence ID" value="TWT30096.1"/>
    <property type="molecule type" value="Genomic_DNA"/>
</dbReference>
<gene>
    <name evidence="2" type="ORF">Enr8_47530</name>
</gene>
<name>A0A5C5UUS9_9BACT</name>
<dbReference type="AlphaFoldDB" id="A0A5C5UUS9"/>
<keyword evidence="1" id="KW-0812">Transmembrane</keyword>
<protein>
    <recommendedName>
        <fullName evidence="4">NfeD-like C-terminal domain-containing protein</fullName>
    </recommendedName>
</protein>
<keyword evidence="3" id="KW-1185">Reference proteome</keyword>
<sequence>MSTMFLICAVLGGSVFVIQFLLTLLGIGGEALDFEADIPDDLDLPDDTDFSATAHHSTWLFGVLSFKTVVAAIAFFGIAGLAAESANIGSALSLVVAVIFGIAAMYVVHWLLLFIYRLGVDGTTRISDAVGQPAKVYVPIPGENGGQGKVQMQLNNQIVEYAAMTSESEKLATGTSVKVVRVIDDATLEVARLSA</sequence>
<proteinExistence type="predicted"/>
<keyword evidence="1" id="KW-0472">Membrane</keyword>
<evidence type="ECO:0008006" key="4">
    <source>
        <dbReference type="Google" id="ProtNLM"/>
    </source>
</evidence>
<evidence type="ECO:0000313" key="3">
    <source>
        <dbReference type="Proteomes" id="UP000318878"/>
    </source>
</evidence>
<evidence type="ECO:0000313" key="2">
    <source>
        <dbReference type="EMBL" id="TWT30096.1"/>
    </source>
</evidence>
<reference evidence="2 3" key="1">
    <citation type="submission" date="2019-02" db="EMBL/GenBank/DDBJ databases">
        <title>Deep-cultivation of Planctomycetes and their phenomic and genomic characterization uncovers novel biology.</title>
        <authorList>
            <person name="Wiegand S."/>
            <person name="Jogler M."/>
            <person name="Boedeker C."/>
            <person name="Pinto D."/>
            <person name="Vollmers J."/>
            <person name="Rivas-Marin E."/>
            <person name="Kohn T."/>
            <person name="Peeters S.H."/>
            <person name="Heuer A."/>
            <person name="Rast P."/>
            <person name="Oberbeckmann S."/>
            <person name="Bunk B."/>
            <person name="Jeske O."/>
            <person name="Meyerdierks A."/>
            <person name="Storesund J.E."/>
            <person name="Kallscheuer N."/>
            <person name="Luecker S."/>
            <person name="Lage O.M."/>
            <person name="Pohl T."/>
            <person name="Merkel B.J."/>
            <person name="Hornburger P."/>
            <person name="Mueller R.-W."/>
            <person name="Bruemmer F."/>
            <person name="Labrenz M."/>
            <person name="Spormann A.M."/>
            <person name="Op Den Camp H."/>
            <person name="Overmann J."/>
            <person name="Amann R."/>
            <person name="Jetten M.S.M."/>
            <person name="Mascher T."/>
            <person name="Medema M.H."/>
            <person name="Devos D.P."/>
            <person name="Kaster A.-K."/>
            <person name="Ovreas L."/>
            <person name="Rohde M."/>
            <person name="Galperin M.Y."/>
            <person name="Jogler C."/>
        </authorList>
    </citation>
    <scope>NUCLEOTIDE SEQUENCE [LARGE SCALE GENOMIC DNA]</scope>
    <source>
        <strain evidence="2 3">Enr8</strain>
    </source>
</reference>